<dbReference type="RefSeq" id="WP_408215315.1">
    <property type="nucleotide sequence ID" value="NZ_JAQQBZ010000017.1"/>
</dbReference>
<dbReference type="EMBL" id="JAQQBZ010000017">
    <property type="protein sequence ID" value="MFM0595733.1"/>
    <property type="molecule type" value="Genomic_DNA"/>
</dbReference>
<organism evidence="2 3">
    <name type="scientific">Paraburkholderia dilworthii</name>
    <dbReference type="NCBI Taxonomy" id="948106"/>
    <lineage>
        <taxon>Bacteria</taxon>
        <taxon>Pseudomonadati</taxon>
        <taxon>Pseudomonadota</taxon>
        <taxon>Betaproteobacteria</taxon>
        <taxon>Burkholderiales</taxon>
        <taxon>Burkholderiaceae</taxon>
        <taxon>Paraburkholderia</taxon>
    </lineage>
</organism>
<accession>A0ABW9DB76</accession>
<protein>
    <submittedName>
        <fullName evidence="2">Uncharacterized protein</fullName>
    </submittedName>
</protein>
<name>A0ABW9DB76_9BURK</name>
<gene>
    <name evidence="2" type="ORF">PQQ68_22170</name>
</gene>
<reference evidence="2 3" key="1">
    <citation type="journal article" date="2024" name="Chem. Sci.">
        <title>Discovery of megapolipeptins by genome mining of a Burkholderiales bacteria collection.</title>
        <authorList>
            <person name="Paulo B.S."/>
            <person name="Recchia M.J.J."/>
            <person name="Lee S."/>
            <person name="Fergusson C.H."/>
            <person name="Romanowski S.B."/>
            <person name="Hernandez A."/>
            <person name="Krull N."/>
            <person name="Liu D.Y."/>
            <person name="Cavanagh H."/>
            <person name="Bos A."/>
            <person name="Gray C.A."/>
            <person name="Murphy B.T."/>
            <person name="Linington R.G."/>
            <person name="Eustaquio A.S."/>
        </authorList>
    </citation>
    <scope>NUCLEOTIDE SEQUENCE [LARGE SCALE GENOMIC DNA]</scope>
    <source>
        <strain evidence="2 3">RL17-335-BIF-A</strain>
    </source>
</reference>
<evidence type="ECO:0000313" key="2">
    <source>
        <dbReference type="EMBL" id="MFM0595733.1"/>
    </source>
</evidence>
<sequence length="75" mass="8329">MADQGAPEKLTDDAGDGEPALTPASHFETKDPRPFGAPLSFGSVFNNSLWKFKKWRQLAMFSNRGIKYSIPESIK</sequence>
<comment type="caution">
    <text evidence="2">The sequence shown here is derived from an EMBL/GenBank/DDBJ whole genome shotgun (WGS) entry which is preliminary data.</text>
</comment>
<dbReference type="Proteomes" id="UP001629367">
    <property type="component" value="Unassembled WGS sequence"/>
</dbReference>
<feature type="region of interest" description="Disordered" evidence="1">
    <location>
        <begin position="1"/>
        <end position="33"/>
    </location>
</feature>
<evidence type="ECO:0000313" key="3">
    <source>
        <dbReference type="Proteomes" id="UP001629367"/>
    </source>
</evidence>
<evidence type="ECO:0000256" key="1">
    <source>
        <dbReference type="SAM" id="MobiDB-lite"/>
    </source>
</evidence>
<proteinExistence type="predicted"/>
<keyword evidence="3" id="KW-1185">Reference proteome</keyword>